<gene>
    <name evidence="10" type="ORF">HAKA00212_LOCUS4474</name>
</gene>
<comment type="subcellular location">
    <subcellularLocation>
        <location evidence="1 8">Membrane</location>
        <topology evidence="1 8">Multi-pass membrane protein</topology>
    </subcellularLocation>
</comment>
<dbReference type="PANTHER" id="PTHR12226:SF2">
    <property type="entry name" value="MANNOSE-P-DOLICHOL UTILIZATION DEFECT 1 PROTEIN"/>
    <property type="match status" value="1"/>
</dbReference>
<dbReference type="Gene3D" id="1.20.1280.290">
    <property type="match status" value="1"/>
</dbReference>
<evidence type="ECO:0000256" key="5">
    <source>
        <dbReference type="ARBA" id="ARBA00022989"/>
    </source>
</evidence>
<keyword evidence="6 8" id="KW-0472">Membrane</keyword>
<dbReference type="EMBL" id="HBIU01010503">
    <property type="protein sequence ID" value="CAE0625803.1"/>
    <property type="molecule type" value="Transcribed_RNA"/>
</dbReference>
<keyword evidence="5 8" id="KW-1133">Transmembrane helix</keyword>
<evidence type="ECO:0000256" key="7">
    <source>
        <dbReference type="ARBA" id="ARBA00038475"/>
    </source>
</evidence>
<dbReference type="PANTHER" id="PTHR12226">
    <property type="entry name" value="MANNOSE-P-DOLICHOL UTILIZATION DEFECT 1 LEC35 -RELATED"/>
    <property type="match status" value="1"/>
</dbReference>
<reference evidence="10" key="1">
    <citation type="submission" date="2021-01" db="EMBL/GenBank/DDBJ databases">
        <authorList>
            <person name="Corre E."/>
            <person name="Pelletier E."/>
            <person name="Niang G."/>
            <person name="Scheremetjew M."/>
            <person name="Finn R."/>
            <person name="Kale V."/>
            <person name="Holt S."/>
            <person name="Cochrane G."/>
            <person name="Meng A."/>
            <person name="Brown T."/>
            <person name="Cohen L."/>
        </authorList>
    </citation>
    <scope>NUCLEOTIDE SEQUENCE</scope>
    <source>
        <strain evidence="10">CCMP3107</strain>
    </source>
</reference>
<dbReference type="InterPro" id="IPR006603">
    <property type="entry name" value="PQ-loop_rpt"/>
</dbReference>
<dbReference type="SMART" id="SM00679">
    <property type="entry name" value="CTNS"/>
    <property type="match status" value="2"/>
</dbReference>
<evidence type="ECO:0000256" key="4">
    <source>
        <dbReference type="ARBA" id="ARBA00022737"/>
    </source>
</evidence>
<dbReference type="Pfam" id="PF04193">
    <property type="entry name" value="PQ-loop"/>
    <property type="match status" value="2"/>
</dbReference>
<feature type="transmembrane region" description="Helical" evidence="9">
    <location>
        <begin position="26"/>
        <end position="45"/>
    </location>
</feature>
<feature type="transmembrane region" description="Helical" evidence="9">
    <location>
        <begin position="65"/>
        <end position="82"/>
    </location>
</feature>
<evidence type="ECO:0000256" key="2">
    <source>
        <dbReference type="ARBA" id="ARBA00022448"/>
    </source>
</evidence>
<keyword evidence="4" id="KW-0677">Repeat</keyword>
<feature type="transmembrane region" description="Helical" evidence="9">
    <location>
        <begin position="121"/>
        <end position="138"/>
    </location>
</feature>
<evidence type="ECO:0000256" key="9">
    <source>
        <dbReference type="SAM" id="Phobius"/>
    </source>
</evidence>
<keyword evidence="3 8" id="KW-0812">Transmembrane</keyword>
<evidence type="ECO:0000256" key="3">
    <source>
        <dbReference type="ARBA" id="ARBA00022692"/>
    </source>
</evidence>
<evidence type="ECO:0000256" key="1">
    <source>
        <dbReference type="ARBA" id="ARBA00004141"/>
    </source>
</evidence>
<evidence type="ECO:0000256" key="6">
    <source>
        <dbReference type="ARBA" id="ARBA00023136"/>
    </source>
</evidence>
<evidence type="ECO:0000256" key="8">
    <source>
        <dbReference type="PIRNR" id="PIRNR023381"/>
    </source>
</evidence>
<accession>A0A6S9EBT2</accession>
<name>A0A6S9EBT2_HETAK</name>
<sequence>MSYLGLIGLPEQCTQAFGDIFNKECGMILVSKLLGLAMIAGSVLLKVPQIQNIVSSGSVEGLAPMSFYSEVLLFVFSVIYNFQMGFPISSYGESISVLIQNIILVFLVWEYMKPPISTGKKASVASLLLLISVLAYNVPPAQRHWLVLSNLPMILVARVPQILMNLRNGHTGQLALVTTLLSAGGGAARVLTTLVESGGDLPLLVSYLVGCGLNTTLLIQIFWYSKATADFNQKAAAKKGK</sequence>
<keyword evidence="2" id="KW-0813">Transport</keyword>
<proteinExistence type="inferred from homology"/>
<dbReference type="PIRSF" id="PIRSF023381">
    <property type="entry name" value="MannP-dilichol_defect-1p"/>
    <property type="match status" value="1"/>
</dbReference>
<dbReference type="AlphaFoldDB" id="A0A6S9EBT2"/>
<protein>
    <recommendedName>
        <fullName evidence="8">Mannose-P-dolichol utilization defect 1 protein homolog</fullName>
    </recommendedName>
</protein>
<evidence type="ECO:0000313" key="10">
    <source>
        <dbReference type="EMBL" id="CAE0625803.1"/>
    </source>
</evidence>
<feature type="transmembrane region" description="Helical" evidence="9">
    <location>
        <begin position="204"/>
        <end position="224"/>
    </location>
</feature>
<feature type="transmembrane region" description="Helical" evidence="9">
    <location>
        <begin position="88"/>
        <end position="109"/>
    </location>
</feature>
<comment type="similarity">
    <text evidence="7 8">Belongs to the MPDU1 (TC 2.A.43.3) family.</text>
</comment>
<dbReference type="GO" id="GO:0016020">
    <property type="term" value="C:membrane"/>
    <property type="evidence" value="ECO:0007669"/>
    <property type="project" value="UniProtKB-SubCell"/>
</dbReference>
<dbReference type="InterPro" id="IPR016817">
    <property type="entry name" value="MannP-dilichol_defect-1"/>
</dbReference>
<organism evidence="10">
    <name type="scientific">Heterosigma akashiwo</name>
    <name type="common">Chromophytic alga</name>
    <name type="synonym">Heterosigma carterae</name>
    <dbReference type="NCBI Taxonomy" id="2829"/>
    <lineage>
        <taxon>Eukaryota</taxon>
        <taxon>Sar</taxon>
        <taxon>Stramenopiles</taxon>
        <taxon>Ochrophyta</taxon>
        <taxon>Raphidophyceae</taxon>
        <taxon>Chattonellales</taxon>
        <taxon>Chattonellaceae</taxon>
        <taxon>Heterosigma</taxon>
    </lineage>
</organism>